<dbReference type="Proteomes" id="UP000277811">
    <property type="component" value="Unassembled WGS sequence"/>
</dbReference>
<dbReference type="RefSeq" id="WP_122630376.1">
    <property type="nucleotide sequence ID" value="NZ_UPPP01000127.1"/>
</dbReference>
<protein>
    <submittedName>
        <fullName evidence="2">Phosphotransferase/anion transporter</fullName>
    </submittedName>
</protein>
<dbReference type="EMBL" id="UPPP01000127">
    <property type="protein sequence ID" value="VBB09603.1"/>
    <property type="molecule type" value="Genomic_DNA"/>
</dbReference>
<dbReference type="AlphaFoldDB" id="A0A498RHL5"/>
<dbReference type="CDD" id="cd00211">
    <property type="entry name" value="PTS_IIA_fru"/>
    <property type="match status" value="1"/>
</dbReference>
<evidence type="ECO:0000313" key="3">
    <source>
        <dbReference type="Proteomes" id="UP000277811"/>
    </source>
</evidence>
<dbReference type="SUPFAM" id="SSF55804">
    <property type="entry name" value="Phoshotransferase/anion transport protein"/>
    <property type="match status" value="1"/>
</dbReference>
<organism evidence="2 3">
    <name type="scientific">Lucifera butyrica</name>
    <dbReference type="NCBI Taxonomy" id="1351585"/>
    <lineage>
        <taxon>Bacteria</taxon>
        <taxon>Bacillati</taxon>
        <taxon>Bacillota</taxon>
        <taxon>Negativicutes</taxon>
        <taxon>Veillonellales</taxon>
        <taxon>Veillonellaceae</taxon>
        <taxon>Lucifera</taxon>
    </lineage>
</organism>
<gene>
    <name evidence="2" type="ORF">LUCI_4898</name>
</gene>
<reference evidence="2 3" key="1">
    <citation type="submission" date="2018-06" db="EMBL/GenBank/DDBJ databases">
        <authorList>
            <person name="Strepis N."/>
        </authorList>
    </citation>
    <scope>NUCLEOTIDE SEQUENCE [LARGE SCALE GENOMIC DNA]</scope>
    <source>
        <strain evidence="2">LUCI</strain>
    </source>
</reference>
<dbReference type="Pfam" id="PF00359">
    <property type="entry name" value="PTS_EIIA_2"/>
    <property type="match status" value="1"/>
</dbReference>
<dbReference type="PROSITE" id="PS51094">
    <property type="entry name" value="PTS_EIIA_TYPE_2"/>
    <property type="match status" value="1"/>
</dbReference>
<dbReference type="GO" id="GO:0016740">
    <property type="term" value="F:transferase activity"/>
    <property type="evidence" value="ECO:0007669"/>
    <property type="project" value="UniProtKB-KW"/>
</dbReference>
<dbReference type="PANTHER" id="PTHR47738">
    <property type="entry name" value="PTS SYSTEM FRUCTOSE-LIKE EIIA COMPONENT-RELATED"/>
    <property type="match status" value="1"/>
</dbReference>
<evidence type="ECO:0000259" key="1">
    <source>
        <dbReference type="PROSITE" id="PS51094"/>
    </source>
</evidence>
<keyword evidence="2" id="KW-0808">Transferase</keyword>
<feature type="domain" description="PTS EIIA type-2" evidence="1">
    <location>
        <begin position="3"/>
        <end position="148"/>
    </location>
</feature>
<name>A0A498RHL5_9FIRM</name>
<accession>A0A498RHL5</accession>
<dbReference type="InterPro" id="IPR002178">
    <property type="entry name" value="PTS_EIIA_type-2_dom"/>
</dbReference>
<dbReference type="Gene3D" id="3.40.930.10">
    <property type="entry name" value="Mannitol-specific EII, Chain A"/>
    <property type="match status" value="1"/>
</dbReference>
<evidence type="ECO:0000313" key="2">
    <source>
        <dbReference type="EMBL" id="VBB09603.1"/>
    </source>
</evidence>
<sequence>MSELFAKEHIKLNLDLKDKDAYLRYIAQLALELGIGKEAQGVYEGLVKRENEFATNLGGGIAIPHTKSEHILKPAVLVLKPRREVAWGDGGEEGVRVIIGILSRNEQGGNAHLELLASLARKLIDGVFKKILVTSGSEEEIFFLVEQALYS</sequence>
<keyword evidence="3" id="KW-1185">Reference proteome</keyword>
<dbReference type="OrthoDB" id="1640042at2"/>
<dbReference type="InterPro" id="IPR016152">
    <property type="entry name" value="PTrfase/Anion_transptr"/>
</dbReference>
<dbReference type="InterPro" id="IPR051541">
    <property type="entry name" value="PTS_SugarTrans_NitroReg"/>
</dbReference>
<proteinExistence type="predicted"/>